<evidence type="ECO:0000313" key="3">
    <source>
        <dbReference type="Proteomes" id="UP000537260"/>
    </source>
</evidence>
<dbReference type="Pfam" id="PF14117">
    <property type="entry name" value="DUF4287"/>
    <property type="match status" value="1"/>
</dbReference>
<organism evidence="2 3">
    <name type="scientific">Glaciibacter psychrotolerans</name>
    <dbReference type="NCBI Taxonomy" id="670054"/>
    <lineage>
        <taxon>Bacteria</taxon>
        <taxon>Bacillati</taxon>
        <taxon>Actinomycetota</taxon>
        <taxon>Actinomycetes</taxon>
        <taxon>Micrococcales</taxon>
        <taxon>Microbacteriaceae</taxon>
        <taxon>Glaciibacter</taxon>
    </lineage>
</organism>
<comment type="caution">
    <text evidence="2">The sequence shown here is derived from an EMBL/GenBank/DDBJ whole genome shotgun (WGS) entry which is preliminary data.</text>
</comment>
<dbReference type="EMBL" id="JACCFM010000001">
    <property type="protein sequence ID" value="NYJ18550.1"/>
    <property type="molecule type" value="Genomic_DNA"/>
</dbReference>
<accession>A0A7Z0ECB1</accession>
<sequence>MSFQAYLDTIEDKTGLTPRALLAQAHERGLDAPPVKAAAIIDWLKEDYALGRGHAMALVHVIKNGPTISEKHVGTDGVHRDESTELWLDGTNSRPA</sequence>
<dbReference type="Proteomes" id="UP000537260">
    <property type="component" value="Unassembled WGS sequence"/>
</dbReference>
<evidence type="ECO:0000313" key="2">
    <source>
        <dbReference type="EMBL" id="NYJ18550.1"/>
    </source>
</evidence>
<dbReference type="InterPro" id="IPR025629">
    <property type="entry name" value="DUF4287"/>
</dbReference>
<feature type="region of interest" description="Disordered" evidence="1">
    <location>
        <begin position="69"/>
        <end position="96"/>
    </location>
</feature>
<name>A0A7Z0ECB1_9MICO</name>
<dbReference type="RefSeq" id="WP_179577439.1">
    <property type="nucleotide sequence ID" value="NZ_JACCFM010000001.1"/>
</dbReference>
<gene>
    <name evidence="2" type="ORF">HNR05_000341</name>
</gene>
<evidence type="ECO:0008006" key="4">
    <source>
        <dbReference type="Google" id="ProtNLM"/>
    </source>
</evidence>
<proteinExistence type="predicted"/>
<evidence type="ECO:0000256" key="1">
    <source>
        <dbReference type="SAM" id="MobiDB-lite"/>
    </source>
</evidence>
<reference evidence="2 3" key="1">
    <citation type="submission" date="2020-07" db="EMBL/GenBank/DDBJ databases">
        <title>Sequencing the genomes of 1000 actinobacteria strains.</title>
        <authorList>
            <person name="Klenk H.-P."/>
        </authorList>
    </citation>
    <scope>NUCLEOTIDE SEQUENCE [LARGE SCALE GENOMIC DNA]</scope>
    <source>
        <strain evidence="2 3">LI1</strain>
    </source>
</reference>
<feature type="compositionally biased region" description="Basic and acidic residues" evidence="1">
    <location>
        <begin position="69"/>
        <end position="83"/>
    </location>
</feature>
<protein>
    <recommendedName>
        <fullName evidence="4">DUF4287 domain-containing protein</fullName>
    </recommendedName>
</protein>
<dbReference type="AlphaFoldDB" id="A0A7Z0ECB1"/>
<keyword evidence="3" id="KW-1185">Reference proteome</keyword>